<dbReference type="Proteomes" id="UP000077701">
    <property type="component" value="Unassembled WGS sequence"/>
</dbReference>
<sequence length="304" mass="32027">MTATRTVVVGYDGSDFSMQALDWAMDECELRKLPLTVTHAWRWPYGEASEEAKAHLRKAAEHVLYHGAACARSCSTVADVTTDLYEGSAGERIAELSAGADLVVIGSRGLGALARSVIGSVTLYVAAHACCPVIVVRGPGPIPVPANPGPVVLGLSPATPDEALEFAFGEAALRQLRLMVVHAVHLQAMAWGTAMVPLPDVEALTRAGQEGVAERLAPWRERHPGVAVEVRAVTDTPKEALGTASAGASLLVVGADRTRHREGHLGTVVRVLVEHARCPVAVVPAPADRPHREQEDETLAGHGG</sequence>
<dbReference type="Pfam" id="PF00582">
    <property type="entry name" value="Usp"/>
    <property type="match status" value="2"/>
</dbReference>
<evidence type="ECO:0000256" key="1">
    <source>
        <dbReference type="ARBA" id="ARBA00008791"/>
    </source>
</evidence>
<accession>A0A171DPP3</accession>
<dbReference type="InterPro" id="IPR014729">
    <property type="entry name" value="Rossmann-like_a/b/a_fold"/>
</dbReference>
<reference evidence="5" key="2">
    <citation type="submission" date="2016-04" db="EMBL/GenBank/DDBJ databases">
        <title>Planomonospora sphaerica JCM9374 whole genome shotgun sequence.</title>
        <authorList>
            <person name="Suzuki T."/>
            <person name="Dohra H."/>
            <person name="Kodani S."/>
        </authorList>
    </citation>
    <scope>NUCLEOTIDE SEQUENCE [LARGE SCALE GENOMIC DNA]</scope>
    <source>
        <strain evidence="5">JCM 9374</strain>
    </source>
</reference>
<dbReference type="AlphaFoldDB" id="A0A171DPP3"/>
<dbReference type="Gene3D" id="3.40.50.620">
    <property type="entry name" value="HUPs"/>
    <property type="match status" value="2"/>
</dbReference>
<dbReference type="CDD" id="cd23659">
    <property type="entry name" value="USP_At3g01520-like"/>
    <property type="match status" value="1"/>
</dbReference>
<comment type="caution">
    <text evidence="4">The sequence shown here is derived from an EMBL/GenBank/DDBJ whole genome shotgun (WGS) entry which is preliminary data.</text>
</comment>
<dbReference type="PANTHER" id="PTHR46553:SF3">
    <property type="entry name" value="ADENINE NUCLEOTIDE ALPHA HYDROLASES-LIKE SUPERFAMILY PROTEIN"/>
    <property type="match status" value="1"/>
</dbReference>
<evidence type="ECO:0000313" key="4">
    <source>
        <dbReference type="EMBL" id="GAT71022.1"/>
    </source>
</evidence>
<dbReference type="PRINTS" id="PR01438">
    <property type="entry name" value="UNVRSLSTRESS"/>
</dbReference>
<protein>
    <submittedName>
        <fullName evidence="4">Universal stress protein UspA</fullName>
    </submittedName>
</protein>
<organism evidence="4 5">
    <name type="scientific">Planomonospora sphaerica</name>
    <dbReference type="NCBI Taxonomy" id="161355"/>
    <lineage>
        <taxon>Bacteria</taxon>
        <taxon>Bacillati</taxon>
        <taxon>Actinomycetota</taxon>
        <taxon>Actinomycetes</taxon>
        <taxon>Streptosporangiales</taxon>
        <taxon>Streptosporangiaceae</taxon>
        <taxon>Planomonospora</taxon>
    </lineage>
</organism>
<name>A0A171DPP3_9ACTN</name>
<evidence type="ECO:0000256" key="2">
    <source>
        <dbReference type="SAM" id="MobiDB-lite"/>
    </source>
</evidence>
<dbReference type="PANTHER" id="PTHR46553">
    <property type="entry name" value="ADENINE NUCLEOTIDE ALPHA HYDROLASES-LIKE SUPERFAMILY PROTEIN"/>
    <property type="match status" value="1"/>
</dbReference>
<dbReference type="EMBL" id="BDCX01000021">
    <property type="protein sequence ID" value="GAT71022.1"/>
    <property type="molecule type" value="Genomic_DNA"/>
</dbReference>
<dbReference type="STRING" id="161355.PS9374_06713"/>
<dbReference type="RefSeq" id="WP_068903798.1">
    <property type="nucleotide sequence ID" value="NZ_BDCX01000021.1"/>
</dbReference>
<feature type="domain" description="UspA" evidence="3">
    <location>
        <begin position="5"/>
        <end position="137"/>
    </location>
</feature>
<evidence type="ECO:0000259" key="3">
    <source>
        <dbReference type="Pfam" id="PF00582"/>
    </source>
</evidence>
<keyword evidence="5" id="KW-1185">Reference proteome</keyword>
<proteinExistence type="inferred from homology"/>
<evidence type="ECO:0000313" key="5">
    <source>
        <dbReference type="Proteomes" id="UP000077701"/>
    </source>
</evidence>
<gene>
    <name evidence="4" type="ORF">PS9374_06713</name>
</gene>
<dbReference type="SUPFAM" id="SSF52402">
    <property type="entry name" value="Adenine nucleotide alpha hydrolases-like"/>
    <property type="match status" value="2"/>
</dbReference>
<dbReference type="InterPro" id="IPR006015">
    <property type="entry name" value="Universal_stress_UspA"/>
</dbReference>
<feature type="region of interest" description="Disordered" evidence="2">
    <location>
        <begin position="285"/>
        <end position="304"/>
    </location>
</feature>
<dbReference type="OrthoDB" id="3521798at2"/>
<dbReference type="InterPro" id="IPR006016">
    <property type="entry name" value="UspA"/>
</dbReference>
<comment type="similarity">
    <text evidence="1">Belongs to the universal stress protein A family.</text>
</comment>
<feature type="domain" description="UspA" evidence="3">
    <location>
        <begin position="155"/>
        <end position="284"/>
    </location>
</feature>
<reference evidence="4 5" key="1">
    <citation type="journal article" date="2016" name="Genome Announc.">
        <title>Draft Genome Sequence of Planomonospora sphaerica JCM9374, a Rare Actinomycete.</title>
        <authorList>
            <person name="Dohra H."/>
            <person name="Suzuki T."/>
            <person name="Inoue Y."/>
            <person name="Kodani S."/>
        </authorList>
    </citation>
    <scope>NUCLEOTIDE SEQUENCE [LARGE SCALE GENOMIC DNA]</scope>
    <source>
        <strain evidence="4 5">JCM 9374</strain>
    </source>
</reference>